<feature type="transmembrane region" description="Helical" evidence="1">
    <location>
        <begin position="266"/>
        <end position="287"/>
    </location>
</feature>
<feature type="transmembrane region" description="Helical" evidence="1">
    <location>
        <begin position="299"/>
        <end position="317"/>
    </location>
</feature>
<feature type="transmembrane region" description="Helical" evidence="1">
    <location>
        <begin position="135"/>
        <end position="154"/>
    </location>
</feature>
<evidence type="ECO:0000313" key="3">
    <source>
        <dbReference type="Proteomes" id="UP000433652"/>
    </source>
</evidence>
<dbReference type="AlphaFoldDB" id="A0A6I4SYU3"/>
<evidence type="ECO:0000313" key="2">
    <source>
        <dbReference type="EMBL" id="MXO60559.1"/>
    </source>
</evidence>
<feature type="transmembrane region" description="Helical" evidence="1">
    <location>
        <begin position="187"/>
        <end position="205"/>
    </location>
</feature>
<feature type="transmembrane region" description="Helical" evidence="1">
    <location>
        <begin position="353"/>
        <end position="370"/>
    </location>
</feature>
<dbReference type="Proteomes" id="UP000433652">
    <property type="component" value="Unassembled WGS sequence"/>
</dbReference>
<dbReference type="RefSeq" id="WP_159796602.1">
    <property type="nucleotide sequence ID" value="NZ_WTYM01000052.1"/>
</dbReference>
<accession>A0A6I4SYU3</accession>
<comment type="caution">
    <text evidence="2">The sequence shown here is derived from an EMBL/GenBank/DDBJ whole genome shotgun (WGS) entry which is preliminary data.</text>
</comment>
<dbReference type="EMBL" id="WTYM01000052">
    <property type="protein sequence ID" value="MXO60559.1"/>
    <property type="molecule type" value="Genomic_DNA"/>
</dbReference>
<feature type="transmembrane region" description="Helical" evidence="1">
    <location>
        <begin position="12"/>
        <end position="31"/>
    </location>
</feature>
<feature type="transmembrane region" description="Helical" evidence="1">
    <location>
        <begin position="37"/>
        <end position="57"/>
    </location>
</feature>
<feature type="transmembrane region" description="Helical" evidence="1">
    <location>
        <begin position="161"/>
        <end position="181"/>
    </location>
</feature>
<keyword evidence="1" id="KW-0472">Membrane</keyword>
<organism evidence="2 3">
    <name type="scientific">Croceibacterium salegens</name>
    <dbReference type="NCBI Taxonomy" id="1737568"/>
    <lineage>
        <taxon>Bacteria</taxon>
        <taxon>Pseudomonadati</taxon>
        <taxon>Pseudomonadota</taxon>
        <taxon>Alphaproteobacteria</taxon>
        <taxon>Sphingomonadales</taxon>
        <taxon>Erythrobacteraceae</taxon>
        <taxon>Croceibacterium</taxon>
    </lineage>
</organism>
<sequence length="437" mass="48965">MNSPMRNGPLYSVLCYVGFTFALIVFGPITYYGFDPFLTGLFLFAIMISIAVGYMIGNASYDMRARSRRLASGKPFNIVPLFYVCLGLALLGLGASVAQAMLTNTLNLSPSEIGQSYIDTYQDYDRNSGDYSLTFVIYSLTLAPSFIATVWGLFYYKDLSFVARLAVVALVLGNLAFYVIGSGKQKQLGDTIIYLIAIGSIWYARSGRAVNIKLLLPSVVLTPFVLYAFIYILSQRYSAMSVDALNINVKANYLQSYNLDHPVFKLFGYDAGFGMSMLAGYLSQGYFGLSLALHSGWTWSYMIGFSYSLTVIANRVFDLPWVIDRTYPYIVGRETGWAESKWHSTFASWASDFTFPGTVILFGFFAFVMARAWRESVDFENPFAILLFTLMTFGAFFIPANNQLFISPGSLANVIVVVVLYLLFHWRFNVVRRPARS</sequence>
<gene>
    <name evidence="2" type="ORF">GRI89_13520</name>
</gene>
<evidence type="ECO:0008006" key="4">
    <source>
        <dbReference type="Google" id="ProtNLM"/>
    </source>
</evidence>
<feature type="transmembrane region" description="Helical" evidence="1">
    <location>
        <begin position="382"/>
        <end position="399"/>
    </location>
</feature>
<protein>
    <recommendedName>
        <fullName evidence="4">Oligosaccharide repeat unit polymerase</fullName>
    </recommendedName>
</protein>
<name>A0A6I4SYU3_9SPHN</name>
<keyword evidence="1" id="KW-1133">Transmembrane helix</keyword>
<feature type="transmembrane region" description="Helical" evidence="1">
    <location>
        <begin position="214"/>
        <end position="233"/>
    </location>
</feature>
<dbReference type="OrthoDB" id="7068577at2"/>
<keyword evidence="3" id="KW-1185">Reference proteome</keyword>
<reference evidence="2 3" key="1">
    <citation type="submission" date="2019-12" db="EMBL/GenBank/DDBJ databases">
        <title>Genomic-based taxomic classification of the family Erythrobacteraceae.</title>
        <authorList>
            <person name="Xu L."/>
        </authorList>
    </citation>
    <scope>NUCLEOTIDE SEQUENCE [LARGE SCALE GENOMIC DNA]</scope>
    <source>
        <strain evidence="2 3">MCCC 1K01500</strain>
    </source>
</reference>
<keyword evidence="1" id="KW-0812">Transmembrane</keyword>
<feature type="transmembrane region" description="Helical" evidence="1">
    <location>
        <begin position="405"/>
        <end position="424"/>
    </location>
</feature>
<proteinExistence type="predicted"/>
<feature type="transmembrane region" description="Helical" evidence="1">
    <location>
        <begin position="78"/>
        <end position="102"/>
    </location>
</feature>
<evidence type="ECO:0000256" key="1">
    <source>
        <dbReference type="SAM" id="Phobius"/>
    </source>
</evidence>